<gene>
    <name evidence="1" type="ORF">VAE063_1010061</name>
</gene>
<sequence>MKDLLRANTLVLEMVEKDHPKRKEVEAYIGERYALAFDAKLNSFMPTFLALLDHDHIQSLCGFRIASNEALFLEQYLDEPAEAILSNVFSQDIGRESLIEFGQLASFSRGMSPVHFLLMTEKLVASGFEWCIFTATDPLYAMMCRLGLTPTILAEADPNRIADATQIWGNYYQHQPRIVAGNLKQGLAHLQSLFVNHSRTVIGE</sequence>
<dbReference type="RefSeq" id="WP_168524504.1">
    <property type="nucleotide sequence ID" value="NZ_CALYLA010000026.1"/>
</dbReference>
<dbReference type="EMBL" id="CALYLK010000002">
    <property type="protein sequence ID" value="CAH8195842.1"/>
    <property type="molecule type" value="Genomic_DNA"/>
</dbReference>
<proteinExistence type="predicted"/>
<dbReference type="InterPro" id="IPR022050">
    <property type="entry name" value="T_hemolysin"/>
</dbReference>
<organism evidence="1 2">
    <name type="scientific">Vibrio aestuarianus</name>
    <dbReference type="NCBI Taxonomy" id="28171"/>
    <lineage>
        <taxon>Bacteria</taxon>
        <taxon>Pseudomonadati</taxon>
        <taxon>Pseudomonadota</taxon>
        <taxon>Gammaproteobacteria</taxon>
        <taxon>Vibrionales</taxon>
        <taxon>Vibrionaceae</taxon>
        <taxon>Vibrio</taxon>
    </lineage>
</organism>
<evidence type="ECO:0000313" key="2">
    <source>
        <dbReference type="Proteomes" id="UP001152658"/>
    </source>
</evidence>
<dbReference type="GeneID" id="79918738"/>
<accession>A0ABN8TM79</accession>
<protein>
    <submittedName>
        <fullName evidence="1">Delta-VPH</fullName>
    </submittedName>
</protein>
<evidence type="ECO:0000313" key="1">
    <source>
        <dbReference type="EMBL" id="CAH8195842.1"/>
    </source>
</evidence>
<keyword evidence="2" id="KW-1185">Reference proteome</keyword>
<reference evidence="1" key="1">
    <citation type="submission" date="2022-06" db="EMBL/GenBank/DDBJ databases">
        <authorList>
            <person name="Goudenege D."/>
            <person name="Le Roux F."/>
        </authorList>
    </citation>
    <scope>NUCLEOTIDE SEQUENCE</scope>
    <source>
        <strain evidence="1">12-063</strain>
    </source>
</reference>
<dbReference type="Pfam" id="PF12261">
    <property type="entry name" value="T_hemolysin"/>
    <property type="match status" value="1"/>
</dbReference>
<comment type="caution">
    <text evidence="1">The sequence shown here is derived from an EMBL/GenBank/DDBJ whole genome shotgun (WGS) entry which is preliminary data.</text>
</comment>
<name>A0ABN8TM79_9VIBR</name>
<dbReference type="Proteomes" id="UP001152658">
    <property type="component" value="Unassembled WGS sequence"/>
</dbReference>